<feature type="transmembrane region" description="Helical" evidence="1">
    <location>
        <begin position="86"/>
        <end position="107"/>
    </location>
</feature>
<feature type="transmembrane region" description="Helical" evidence="1">
    <location>
        <begin position="62"/>
        <end position="80"/>
    </location>
</feature>
<protein>
    <submittedName>
        <fullName evidence="2">Uncharacterized protein</fullName>
    </submittedName>
</protein>
<keyword evidence="1" id="KW-0472">Membrane</keyword>
<keyword evidence="1" id="KW-1133">Transmembrane helix</keyword>
<feature type="transmembrane region" description="Helical" evidence="1">
    <location>
        <begin position="7"/>
        <end position="27"/>
    </location>
</feature>
<organism evidence="2 3">
    <name type="scientific">Berkelbacteria bacterium GW2011_GWE1_39_12</name>
    <dbReference type="NCBI Taxonomy" id="1618337"/>
    <lineage>
        <taxon>Bacteria</taxon>
        <taxon>Candidatus Berkelbacteria</taxon>
    </lineage>
</organism>
<dbReference type="STRING" id="1618337.UT28_C0001G0714"/>
<reference evidence="2 3" key="1">
    <citation type="journal article" date="2015" name="Nature">
        <title>rRNA introns, odd ribosomes, and small enigmatic genomes across a large radiation of phyla.</title>
        <authorList>
            <person name="Brown C.T."/>
            <person name="Hug L.A."/>
            <person name="Thomas B.C."/>
            <person name="Sharon I."/>
            <person name="Castelle C.J."/>
            <person name="Singh A."/>
            <person name="Wilkins M.J."/>
            <person name="Williams K.H."/>
            <person name="Banfield J.F."/>
        </authorList>
    </citation>
    <scope>NUCLEOTIDE SEQUENCE [LARGE SCALE GENOMIC DNA]</scope>
</reference>
<evidence type="ECO:0000313" key="3">
    <source>
        <dbReference type="Proteomes" id="UP000035648"/>
    </source>
</evidence>
<dbReference type="Proteomes" id="UP000035648">
    <property type="component" value="Chromosome"/>
</dbReference>
<name>A0A0G4B3I0_9BACT</name>
<keyword evidence="1" id="KW-0812">Transmembrane</keyword>
<feature type="transmembrane region" description="Helical" evidence="1">
    <location>
        <begin position="119"/>
        <end position="140"/>
    </location>
</feature>
<sequence>MFNKKHIFEKIIYLIVLLGSFSSFLFFEENVTLKILAIILVLIGVLLTFKERPSGTSSRFELINLTILYLGFFSIYNLLYGVNLPLYIAMILVIVLIGLVFYPSLVIDEIGKSLSKEIINVYVVLTGFAIIELFLSLYFWPIDPGVKSLVLVVAYYQISSLVYFSSRSMLRLNKIGGYLLVNFLILVIVFVTVWLKTSR</sequence>
<accession>A0A0G4B3I0</accession>
<dbReference type="AlphaFoldDB" id="A0A0G4B3I0"/>
<dbReference type="KEGG" id="bbgw:UT28_C0001G0714"/>
<proteinExistence type="predicted"/>
<feature type="transmembrane region" description="Helical" evidence="1">
    <location>
        <begin position="176"/>
        <end position="195"/>
    </location>
</feature>
<feature type="transmembrane region" description="Helical" evidence="1">
    <location>
        <begin position="146"/>
        <end position="164"/>
    </location>
</feature>
<dbReference type="EMBL" id="CP011213">
    <property type="protein sequence ID" value="AKM82506.1"/>
    <property type="molecule type" value="Genomic_DNA"/>
</dbReference>
<feature type="transmembrane region" description="Helical" evidence="1">
    <location>
        <begin position="33"/>
        <end position="50"/>
    </location>
</feature>
<evidence type="ECO:0000313" key="2">
    <source>
        <dbReference type="EMBL" id="AKM82506.1"/>
    </source>
</evidence>
<gene>
    <name evidence="2" type="ORF">UT28_C0001G0714</name>
</gene>
<evidence type="ECO:0000256" key="1">
    <source>
        <dbReference type="SAM" id="Phobius"/>
    </source>
</evidence>